<protein>
    <recommendedName>
        <fullName evidence="7">2-aminoethylphosphonate--pyruvate transaminase</fullName>
        <ecNumber evidence="7">2.6.1.37</ecNumber>
    </recommendedName>
    <alternativeName>
        <fullName evidence="7">2-aminoethylphosphonate aminotransferase</fullName>
    </alternativeName>
    <alternativeName>
        <fullName evidence="7">AEP transaminase</fullName>
        <shortName evidence="7">AEPT</shortName>
    </alternativeName>
</protein>
<dbReference type="InterPro" id="IPR024169">
    <property type="entry name" value="SP_NH2Trfase/AEP_transaminase"/>
</dbReference>
<dbReference type="GO" id="GO:0019700">
    <property type="term" value="P:organic phosphonate catabolic process"/>
    <property type="evidence" value="ECO:0007669"/>
    <property type="project" value="InterPro"/>
</dbReference>
<dbReference type="RefSeq" id="WP_131409253.1">
    <property type="nucleotide sequence ID" value="NZ_SJOP01000008.1"/>
</dbReference>
<evidence type="ECO:0000256" key="3">
    <source>
        <dbReference type="ARBA" id="ARBA00022679"/>
    </source>
</evidence>
<dbReference type="InterPro" id="IPR015422">
    <property type="entry name" value="PyrdxlP-dep_Trfase_small"/>
</dbReference>
<dbReference type="OrthoDB" id="9766472at2"/>
<comment type="catalytic activity">
    <reaction evidence="6 7">
        <text>(2-aminoethyl)phosphonate + pyruvate = phosphonoacetaldehyde + L-alanine</text>
        <dbReference type="Rhea" id="RHEA:17021"/>
        <dbReference type="ChEBI" id="CHEBI:15361"/>
        <dbReference type="ChEBI" id="CHEBI:57418"/>
        <dbReference type="ChEBI" id="CHEBI:57972"/>
        <dbReference type="ChEBI" id="CHEBI:58383"/>
        <dbReference type="EC" id="2.6.1.37"/>
    </reaction>
</comment>
<dbReference type="InterPro" id="IPR015424">
    <property type="entry name" value="PyrdxlP-dep_Trfase"/>
</dbReference>
<gene>
    <name evidence="7" type="primary">phnW</name>
    <name evidence="11" type="ORF">E0L21_10640</name>
</gene>
<dbReference type="PANTHER" id="PTHR42778:SF1">
    <property type="entry name" value="2-AMINOETHYLPHOSPHONATE--PYRUVATE TRANSAMINASE"/>
    <property type="match status" value="1"/>
</dbReference>
<dbReference type="PIRSF" id="PIRSF000524">
    <property type="entry name" value="SPT"/>
    <property type="match status" value="1"/>
</dbReference>
<evidence type="ECO:0000259" key="10">
    <source>
        <dbReference type="Pfam" id="PF00266"/>
    </source>
</evidence>
<evidence type="ECO:0000313" key="12">
    <source>
        <dbReference type="Proteomes" id="UP000291793"/>
    </source>
</evidence>
<feature type="modified residue" description="N6-(pyridoxal phosphate)lysine" evidence="7 9">
    <location>
        <position position="191"/>
    </location>
</feature>
<dbReference type="InterPro" id="IPR015421">
    <property type="entry name" value="PyrdxlP-dep_Trfase_major"/>
</dbReference>
<evidence type="ECO:0000256" key="7">
    <source>
        <dbReference type="HAMAP-Rule" id="MF_01376"/>
    </source>
</evidence>
<dbReference type="EMBL" id="SJOP01000008">
    <property type="protein sequence ID" value="TCC09263.1"/>
    <property type="molecule type" value="Genomic_DNA"/>
</dbReference>
<comment type="function">
    <text evidence="7">Involved in phosphonate degradation.</text>
</comment>
<dbReference type="Gene3D" id="3.40.640.10">
    <property type="entry name" value="Type I PLP-dependent aspartate aminotransferase-like (Major domain)"/>
    <property type="match status" value="1"/>
</dbReference>
<comment type="similarity">
    <text evidence="7">Belongs to the class-V pyridoxal-phosphate-dependent aminotransferase family. PhnW subfamily.</text>
</comment>
<evidence type="ECO:0000313" key="11">
    <source>
        <dbReference type="EMBL" id="TCC09263.1"/>
    </source>
</evidence>
<dbReference type="EC" id="2.6.1.37" evidence="7"/>
<name>A0A4R0HFV8_9ENTR</name>
<organism evidence="11 12">
    <name type="scientific">Kosakonia quasisacchari</name>
    <dbReference type="NCBI Taxonomy" id="2529380"/>
    <lineage>
        <taxon>Bacteria</taxon>
        <taxon>Pseudomonadati</taxon>
        <taxon>Pseudomonadota</taxon>
        <taxon>Gammaproteobacteria</taxon>
        <taxon>Enterobacterales</taxon>
        <taxon>Enterobacteriaceae</taxon>
        <taxon>Kosakonia</taxon>
    </lineage>
</organism>
<evidence type="ECO:0000256" key="1">
    <source>
        <dbReference type="ARBA" id="ARBA00001933"/>
    </source>
</evidence>
<dbReference type="GO" id="GO:0047304">
    <property type="term" value="F:2-aminoethylphosphonate-pyruvate transaminase activity"/>
    <property type="evidence" value="ECO:0007669"/>
    <property type="project" value="UniProtKB-UniRule"/>
</dbReference>
<dbReference type="Pfam" id="PF00266">
    <property type="entry name" value="Aminotran_5"/>
    <property type="match status" value="1"/>
</dbReference>
<accession>A0A4R0HFV8</accession>
<keyword evidence="3 7" id="KW-0808">Transferase</keyword>
<keyword evidence="5 7" id="KW-0670">Pyruvate</keyword>
<dbReference type="Gene3D" id="3.90.1150.10">
    <property type="entry name" value="Aspartate Aminotransferase, domain 1"/>
    <property type="match status" value="1"/>
</dbReference>
<evidence type="ECO:0000256" key="4">
    <source>
        <dbReference type="ARBA" id="ARBA00022898"/>
    </source>
</evidence>
<dbReference type="NCBIfam" id="NF010006">
    <property type="entry name" value="PRK13479.1"/>
    <property type="match status" value="1"/>
</dbReference>
<evidence type="ECO:0000256" key="8">
    <source>
        <dbReference type="PIRSR" id="PIRSR000524-1"/>
    </source>
</evidence>
<evidence type="ECO:0000256" key="5">
    <source>
        <dbReference type="ARBA" id="ARBA00023317"/>
    </source>
</evidence>
<dbReference type="PANTHER" id="PTHR42778">
    <property type="entry name" value="2-AMINOETHYLPHOSPHONATE--PYRUVATE TRANSAMINASE"/>
    <property type="match status" value="1"/>
</dbReference>
<comment type="subunit">
    <text evidence="7">Homodimer.</text>
</comment>
<dbReference type="NCBIfam" id="TIGR03301">
    <property type="entry name" value="PhnW-AepZ"/>
    <property type="match status" value="1"/>
</dbReference>
<dbReference type="HAMAP" id="MF_01376">
    <property type="entry name" value="PhnW_aminotrans_5"/>
    <property type="match status" value="1"/>
</dbReference>
<dbReference type="Proteomes" id="UP000291793">
    <property type="component" value="Unassembled WGS sequence"/>
</dbReference>
<comment type="cofactor">
    <cofactor evidence="1 7 9">
        <name>pyridoxal 5'-phosphate</name>
        <dbReference type="ChEBI" id="CHEBI:597326"/>
    </cofactor>
</comment>
<evidence type="ECO:0000256" key="2">
    <source>
        <dbReference type="ARBA" id="ARBA00022576"/>
    </source>
</evidence>
<dbReference type="InterPro" id="IPR000192">
    <property type="entry name" value="Aminotrans_V_dom"/>
</dbReference>
<keyword evidence="2 7" id="KW-0032">Aminotransferase</keyword>
<reference evidence="11 12" key="1">
    <citation type="submission" date="2019-02" db="EMBL/GenBank/DDBJ databases">
        <title>The draft genome of Kosakonia quasisacchari strain WCHKQ120001.</title>
        <authorList>
            <person name="Wang C."/>
            <person name="Feng Y."/>
            <person name="Zong Z."/>
        </authorList>
    </citation>
    <scope>NUCLEOTIDE SEQUENCE [LARGE SCALE GENOMIC DNA]</scope>
    <source>
        <strain evidence="11 12">WCHKQ120001</strain>
    </source>
</reference>
<comment type="caution">
    <text evidence="11">The sequence shown here is derived from an EMBL/GenBank/DDBJ whole genome shotgun (WGS) entry which is preliminary data.</text>
</comment>
<keyword evidence="12" id="KW-1185">Reference proteome</keyword>
<sequence length="374" mass="41285">MKKIILAPGPLTTNPLVRDSASVDYPARDSSVTLMTSRIRARLLELSSGNDTHTTILLQGCGTFAVEAAIQTLIPRETGHALVLANGVYAQRIYEICKRLALKTSLHTTSDLIPVNPLDVRQILEADTSITDVLFVHCETATGIINPLHQVADVVSSMGRGFIVDAMSSFGALPVDLKATPIRALITSSNKCLEGLPGIGIIIADRQHLNKCQANARSLSLDLYEQYQRFEADGQWRFTPPVQIVAALDHAISLLIAEGGIDSRYQRYQENMQELISHMQMLDFIPVLSPEVQSPIIAAFYYPTNFNFAELYERLKADNIFLYPGALTERQTFRIGCIGAINRHDISFVINKIAAICKPAFDYKIATSSDYADK</sequence>
<evidence type="ECO:0000256" key="9">
    <source>
        <dbReference type="PIRSR" id="PIRSR000524-50"/>
    </source>
</evidence>
<dbReference type="InterPro" id="IPR012703">
    <property type="entry name" value="NH2EtPonate_pyrv_transaminase"/>
</dbReference>
<proteinExistence type="inferred from homology"/>
<dbReference type="AlphaFoldDB" id="A0A4R0HFV8"/>
<dbReference type="SUPFAM" id="SSF53383">
    <property type="entry name" value="PLP-dependent transferases"/>
    <property type="match status" value="1"/>
</dbReference>
<keyword evidence="4 7" id="KW-0663">Pyridoxal phosphate</keyword>
<feature type="domain" description="Aminotransferase class V" evidence="10">
    <location>
        <begin position="33"/>
        <end position="323"/>
    </location>
</feature>
<evidence type="ECO:0000256" key="6">
    <source>
        <dbReference type="ARBA" id="ARBA00049460"/>
    </source>
</evidence>
<feature type="binding site" evidence="8">
    <location>
        <position position="334"/>
    </location>
    <ligand>
        <name>substrate</name>
    </ligand>
</feature>